<dbReference type="PANTHER" id="PTHR38465">
    <property type="entry name" value="HTH-TYPE TRANSCRIPTIONAL REGULATOR MJ1563-RELATED"/>
    <property type="match status" value="1"/>
</dbReference>
<reference evidence="6 7" key="1">
    <citation type="submission" date="2024-04" db="EMBL/GenBank/DDBJ databases">
        <title>Draft genome sequence of Sessilibacter corallicola NBRC 116591.</title>
        <authorList>
            <person name="Miyakawa T."/>
            <person name="Kusuya Y."/>
            <person name="Miura T."/>
        </authorList>
    </citation>
    <scope>NUCLEOTIDE SEQUENCE [LARGE SCALE GENOMIC DNA]</scope>
    <source>
        <strain evidence="6 7">KU-00831-HH</strain>
    </source>
</reference>
<keyword evidence="3 4" id="KW-0804">Transcription</keyword>
<keyword evidence="2 4" id="KW-0238">DNA-binding</keyword>
<dbReference type="InterPro" id="IPR000835">
    <property type="entry name" value="HTH_MarR-typ"/>
</dbReference>
<dbReference type="Pfam" id="PF12802">
    <property type="entry name" value="MarR_2"/>
    <property type="match status" value="1"/>
</dbReference>
<organism evidence="6 7">
    <name type="scientific">Sessilibacter corallicola</name>
    <dbReference type="NCBI Taxonomy" id="2904075"/>
    <lineage>
        <taxon>Bacteria</taxon>
        <taxon>Pseudomonadati</taxon>
        <taxon>Pseudomonadota</taxon>
        <taxon>Gammaproteobacteria</taxon>
        <taxon>Cellvibrionales</taxon>
        <taxon>Cellvibrionaceae</taxon>
        <taxon>Sessilibacter</taxon>
    </lineage>
</organism>
<protein>
    <recommendedName>
        <fullName evidence="4">HTH-type transcriptional regulator</fullName>
    </recommendedName>
</protein>
<dbReference type="SUPFAM" id="SSF46785">
    <property type="entry name" value="Winged helix' DNA-binding domain"/>
    <property type="match status" value="1"/>
</dbReference>
<accession>A0ABQ0A6W1</accession>
<evidence type="ECO:0000259" key="5">
    <source>
        <dbReference type="Pfam" id="PF12802"/>
    </source>
</evidence>
<dbReference type="PIRSF" id="PIRSF006707">
    <property type="entry name" value="MJ1563"/>
    <property type="match status" value="1"/>
</dbReference>
<dbReference type="InterPro" id="IPR036388">
    <property type="entry name" value="WH-like_DNA-bd_sf"/>
</dbReference>
<dbReference type="EMBL" id="BAABWN010000003">
    <property type="protein sequence ID" value="GAA6167388.1"/>
    <property type="molecule type" value="Genomic_DNA"/>
</dbReference>
<evidence type="ECO:0000256" key="2">
    <source>
        <dbReference type="ARBA" id="ARBA00023125"/>
    </source>
</evidence>
<dbReference type="Gene3D" id="1.10.10.10">
    <property type="entry name" value="Winged helix-like DNA-binding domain superfamily/Winged helix DNA-binding domain"/>
    <property type="match status" value="1"/>
</dbReference>
<dbReference type="PANTHER" id="PTHR38465:SF1">
    <property type="entry name" value="HTH-TYPE TRANSCRIPTIONAL REGULATOR MJ1563-RELATED"/>
    <property type="match status" value="1"/>
</dbReference>
<dbReference type="InterPro" id="IPR036390">
    <property type="entry name" value="WH_DNA-bd_sf"/>
</dbReference>
<dbReference type="RefSeq" id="WP_353302042.1">
    <property type="nucleotide sequence ID" value="NZ_BAABWN010000003.1"/>
</dbReference>
<sequence>MKLTPVMEKYILHWGEMGTRWGVNRTVAQVHALLFLSSEPMNAEEITETLGVARSNVSTSIRELQTWQLVKVVHQLGDRRDHFATTKDPWELFYTIIEGRKKRELDPTMTVLRECVLESEQDKKTPVEVKERIKDVLEFTETLDTWHQQIKVLPKPTLQKLIKLGSKIQNFLGK</sequence>
<evidence type="ECO:0000313" key="7">
    <source>
        <dbReference type="Proteomes" id="UP001465153"/>
    </source>
</evidence>
<name>A0ABQ0A6W1_9GAMM</name>
<feature type="domain" description="HTH marR-type" evidence="5">
    <location>
        <begin position="22"/>
        <end position="80"/>
    </location>
</feature>
<evidence type="ECO:0000313" key="6">
    <source>
        <dbReference type="EMBL" id="GAA6167388.1"/>
    </source>
</evidence>
<evidence type="ECO:0000256" key="1">
    <source>
        <dbReference type="ARBA" id="ARBA00023015"/>
    </source>
</evidence>
<dbReference type="InterPro" id="IPR026282">
    <property type="entry name" value="MJ1563"/>
</dbReference>
<comment type="similarity">
    <text evidence="4">Belongs to the GbsR family.</text>
</comment>
<evidence type="ECO:0000256" key="3">
    <source>
        <dbReference type="ARBA" id="ARBA00023163"/>
    </source>
</evidence>
<dbReference type="InterPro" id="IPR052362">
    <property type="entry name" value="HTH-GbsR_regulator"/>
</dbReference>
<dbReference type="Proteomes" id="UP001465153">
    <property type="component" value="Unassembled WGS sequence"/>
</dbReference>
<keyword evidence="1 4" id="KW-0805">Transcription regulation</keyword>
<keyword evidence="7" id="KW-1185">Reference proteome</keyword>
<proteinExistence type="inferred from homology"/>
<gene>
    <name evidence="6" type="ORF">NBRC116591_11980</name>
</gene>
<comment type="caution">
    <text evidence="6">The sequence shown here is derived from an EMBL/GenBank/DDBJ whole genome shotgun (WGS) entry which is preliminary data.</text>
</comment>
<evidence type="ECO:0000256" key="4">
    <source>
        <dbReference type="PIRNR" id="PIRNR006707"/>
    </source>
</evidence>